<dbReference type="AlphaFoldDB" id="A0A7W5GC00"/>
<dbReference type="GO" id="GO:0005975">
    <property type="term" value="P:carbohydrate metabolic process"/>
    <property type="evidence" value="ECO:0007669"/>
    <property type="project" value="UniProtKB-UniRule"/>
</dbReference>
<keyword evidence="2 3" id="KW-0862">Zinc</keyword>
<evidence type="ECO:0000256" key="4">
    <source>
        <dbReference type="PIRSR" id="PIRSR036894-1"/>
    </source>
</evidence>
<evidence type="ECO:0000256" key="1">
    <source>
        <dbReference type="ARBA" id="ARBA00022723"/>
    </source>
</evidence>
<keyword evidence="3 8" id="KW-0413">Isomerase</keyword>
<comment type="catalytic activity">
    <reaction evidence="3">
        <text>D-mannose 6-phosphate = D-fructose 6-phosphate</text>
        <dbReference type="Rhea" id="RHEA:12356"/>
        <dbReference type="ChEBI" id="CHEBI:58735"/>
        <dbReference type="ChEBI" id="CHEBI:61527"/>
        <dbReference type="EC" id="5.3.1.8"/>
    </reaction>
</comment>
<dbReference type="Pfam" id="PF20511">
    <property type="entry name" value="PMI_typeI_cat"/>
    <property type="match status" value="1"/>
</dbReference>
<dbReference type="EC" id="5.3.1.8" evidence="3"/>
<feature type="domain" description="Mannose-6-phosphate isomerase cupin" evidence="7">
    <location>
        <begin position="249"/>
        <end position="321"/>
    </location>
</feature>
<comment type="caution">
    <text evidence="8">The sequence shown here is derived from an EMBL/GenBank/DDBJ whole genome shotgun (WGS) entry which is preliminary data.</text>
</comment>
<dbReference type="InterPro" id="IPR014710">
    <property type="entry name" value="RmlC-like_jellyroll"/>
</dbReference>
<evidence type="ECO:0000256" key="2">
    <source>
        <dbReference type="ARBA" id="ARBA00022833"/>
    </source>
</evidence>
<keyword evidence="1 3" id="KW-0479">Metal-binding</keyword>
<dbReference type="GO" id="GO:0004476">
    <property type="term" value="F:mannose-6-phosphate isomerase activity"/>
    <property type="evidence" value="ECO:0007669"/>
    <property type="project" value="UniProtKB-UniRule"/>
</dbReference>
<evidence type="ECO:0000259" key="7">
    <source>
        <dbReference type="Pfam" id="PF21621"/>
    </source>
</evidence>
<dbReference type="InterPro" id="IPR049071">
    <property type="entry name" value="MPI_cupin_dom"/>
</dbReference>
<dbReference type="InterPro" id="IPR046457">
    <property type="entry name" value="PMI_typeI_cat"/>
</dbReference>
<gene>
    <name evidence="8" type="ORF">FHS16_004427</name>
</gene>
<organism evidence="8 9">
    <name type="scientific">Paenibacillus endophyticus</name>
    <dbReference type="NCBI Taxonomy" id="1294268"/>
    <lineage>
        <taxon>Bacteria</taxon>
        <taxon>Bacillati</taxon>
        <taxon>Bacillota</taxon>
        <taxon>Bacilli</taxon>
        <taxon>Bacillales</taxon>
        <taxon>Paenibacillaceae</taxon>
        <taxon>Paenibacillus</taxon>
    </lineage>
</organism>
<evidence type="ECO:0000256" key="5">
    <source>
        <dbReference type="PIRSR" id="PIRSR036894-2"/>
    </source>
</evidence>
<dbReference type="InterPro" id="IPR014628">
    <property type="entry name" value="Man6P_isomerase_Firm_short"/>
</dbReference>
<sequence length="327" mass="35430">MTVKPYPLQFKAEMKERIWGGRALEGFGLELPEGSIGEGWMIGDHPNGTTKVMNGVLSGTGLDQIRETYGPVWFGTQGFSEKNGRFPLLIKLLDCNDDLSIQVHPTDEYEGLPAGELGKTEMWYILDAKPGAKIIYGLKDGVDRSAMEAAITEGRIMDTLQEVPVQAGDAFYIPAGTVHALCSGVVVAEIQQNSDTTYRLFDYDRPGLDGQLRELHIEDSLNVIAYEGAGAARMKTDHAVAGEWLTIASSPYFVVEKGIVAAPWQLSTSLESFVILVIAEGDGALKWDDGEQAVKAGECFLLPANLGNYELSGSMTVLRSIVPAAVL</sequence>
<dbReference type="PIRSF" id="PIRSF036894">
    <property type="entry name" value="PMI_Firm_short"/>
    <property type="match status" value="1"/>
</dbReference>
<dbReference type="RefSeq" id="WP_183567598.1">
    <property type="nucleotide sequence ID" value="NZ_CBCSLB010000016.1"/>
</dbReference>
<comment type="cofactor">
    <cofactor evidence="4">
        <name>Zn(2+)</name>
        <dbReference type="ChEBI" id="CHEBI:29105"/>
    </cofactor>
    <text evidence="4">Binds 1 zinc ion per subunit.</text>
</comment>
<dbReference type="InterPro" id="IPR011051">
    <property type="entry name" value="RmlC_Cupin_sf"/>
</dbReference>
<evidence type="ECO:0000256" key="3">
    <source>
        <dbReference type="PIRNR" id="PIRNR036894"/>
    </source>
</evidence>
<dbReference type="Gene3D" id="2.60.120.10">
    <property type="entry name" value="Jelly Rolls"/>
    <property type="match status" value="2"/>
</dbReference>
<dbReference type="GO" id="GO:0008270">
    <property type="term" value="F:zinc ion binding"/>
    <property type="evidence" value="ECO:0007669"/>
    <property type="project" value="UniProtKB-UniRule"/>
</dbReference>
<protein>
    <recommendedName>
        <fullName evidence="3">Mannose-6-phosphate isomerase</fullName>
        <ecNumber evidence="3">5.3.1.8</ecNumber>
    </recommendedName>
</protein>
<dbReference type="Proteomes" id="UP000518605">
    <property type="component" value="Unassembled WGS sequence"/>
</dbReference>
<evidence type="ECO:0000259" key="6">
    <source>
        <dbReference type="Pfam" id="PF20511"/>
    </source>
</evidence>
<feature type="binding site" evidence="4">
    <location>
        <position position="179"/>
    </location>
    <ligand>
        <name>Zn(2+)</name>
        <dbReference type="ChEBI" id="CHEBI:29105"/>
    </ligand>
</feature>
<proteinExistence type="inferred from homology"/>
<dbReference type="InterPro" id="IPR051804">
    <property type="entry name" value="Carb_Metab_Reg_Kinase/Isom"/>
</dbReference>
<dbReference type="Pfam" id="PF21621">
    <property type="entry name" value="MPI_cupin_dom"/>
    <property type="match status" value="1"/>
</dbReference>
<dbReference type="PANTHER" id="PTHR42742:SF3">
    <property type="entry name" value="FRUCTOKINASE"/>
    <property type="match status" value="1"/>
</dbReference>
<evidence type="ECO:0000313" key="8">
    <source>
        <dbReference type="EMBL" id="MBB3154345.1"/>
    </source>
</evidence>
<keyword evidence="9" id="KW-1185">Reference proteome</keyword>
<evidence type="ECO:0000313" key="9">
    <source>
        <dbReference type="Proteomes" id="UP000518605"/>
    </source>
</evidence>
<feature type="binding site" evidence="4">
    <location>
        <position position="104"/>
    </location>
    <ligand>
        <name>Zn(2+)</name>
        <dbReference type="ChEBI" id="CHEBI:29105"/>
    </ligand>
</feature>
<name>A0A7W5GC00_9BACL</name>
<dbReference type="EMBL" id="JACHXW010000015">
    <property type="protein sequence ID" value="MBB3154345.1"/>
    <property type="molecule type" value="Genomic_DNA"/>
</dbReference>
<dbReference type="PANTHER" id="PTHR42742">
    <property type="entry name" value="TRANSCRIPTIONAL REPRESSOR MPRA"/>
    <property type="match status" value="1"/>
</dbReference>
<dbReference type="CDD" id="cd07010">
    <property type="entry name" value="cupin_PMI_type_I_N_bac"/>
    <property type="match status" value="1"/>
</dbReference>
<feature type="binding site" evidence="4">
    <location>
        <position position="121"/>
    </location>
    <ligand>
        <name>Zn(2+)</name>
        <dbReference type="ChEBI" id="CHEBI:29105"/>
    </ligand>
</feature>
<comment type="similarity">
    <text evidence="3">Belongs to the mannose-6-phosphate isomerase type 1 family.</text>
</comment>
<dbReference type="SUPFAM" id="SSF51182">
    <property type="entry name" value="RmlC-like cupins"/>
    <property type="match status" value="1"/>
</dbReference>
<feature type="active site" evidence="5">
    <location>
        <position position="199"/>
    </location>
</feature>
<feature type="domain" description="Phosphomannose isomerase type I catalytic" evidence="6">
    <location>
        <begin position="9"/>
        <end position="108"/>
    </location>
</feature>
<reference evidence="8 9" key="1">
    <citation type="submission" date="2020-08" db="EMBL/GenBank/DDBJ databases">
        <title>Genomic Encyclopedia of Type Strains, Phase III (KMG-III): the genomes of soil and plant-associated and newly described type strains.</title>
        <authorList>
            <person name="Whitman W."/>
        </authorList>
    </citation>
    <scope>NUCLEOTIDE SEQUENCE [LARGE SCALE GENOMIC DNA]</scope>
    <source>
        <strain evidence="8 9">CECT 8234</strain>
    </source>
</reference>
<accession>A0A7W5GC00</accession>